<protein>
    <submittedName>
        <fullName evidence="1">Uncharacterized protein</fullName>
    </submittedName>
</protein>
<evidence type="ECO:0000313" key="1">
    <source>
        <dbReference type="EMBL" id="SEG68544.1"/>
    </source>
</evidence>
<dbReference type="EMBL" id="FNVE01000015">
    <property type="protein sequence ID" value="SEG68544.1"/>
    <property type="molecule type" value="Genomic_DNA"/>
</dbReference>
<organism evidence="1 2">
    <name type="scientific">Halopseudomonas aestusnigri</name>
    <dbReference type="NCBI Taxonomy" id="857252"/>
    <lineage>
        <taxon>Bacteria</taxon>
        <taxon>Pseudomonadati</taxon>
        <taxon>Pseudomonadota</taxon>
        <taxon>Gammaproteobacteria</taxon>
        <taxon>Pseudomonadales</taxon>
        <taxon>Pseudomonadaceae</taxon>
        <taxon>Halopseudomonas</taxon>
    </lineage>
</organism>
<reference evidence="1 2" key="1">
    <citation type="submission" date="2016-10" db="EMBL/GenBank/DDBJ databases">
        <authorList>
            <person name="Varghese N."/>
            <person name="Submissions S."/>
        </authorList>
    </citation>
    <scope>NUCLEOTIDE SEQUENCE [LARGE SCALE GENOMIC DNA]</scope>
    <source>
        <strain evidence="1 2">CECT 8317</strain>
    </source>
</reference>
<gene>
    <name evidence="1" type="ORF">SAMN05216586_11578</name>
</gene>
<accession>A0AAQ1JRF7</accession>
<sequence>MTDESKVVVAASTAQRDPIIKALKQAGLDCELICRPQDCRDAPLCRWLAPEQLNERSRVRFALEDAIDTLEQTRHAFRSRQLAGLRHRLEGLLQSLSEDDL</sequence>
<proteinExistence type="predicted"/>
<name>A0AAQ1JRF7_9GAMM</name>
<evidence type="ECO:0000313" key="2">
    <source>
        <dbReference type="Proteomes" id="UP000243518"/>
    </source>
</evidence>
<comment type="caution">
    <text evidence="1">The sequence shown here is derived from an EMBL/GenBank/DDBJ whole genome shotgun (WGS) entry which is preliminary data.</text>
</comment>
<dbReference type="AlphaFoldDB" id="A0AAQ1JRF7"/>
<dbReference type="Proteomes" id="UP000243518">
    <property type="component" value="Unassembled WGS sequence"/>
</dbReference>
<keyword evidence="2" id="KW-1185">Reference proteome</keyword>
<dbReference type="RefSeq" id="WP_088277469.1">
    <property type="nucleotide sequence ID" value="NZ_FNVE01000015.1"/>
</dbReference>